<sequence>MTCWSEQRRRSSVGFTLRDRARAAPRGHRFAARGWRGTAHWISYTRYPLCPIEIDIALFVKDPEVDALAEELASLKRTTKTEAVRQALRGELDREKDKLDLVAQSLAFAQSLRERAGPNPRPVDKAFRDGLYGEP</sequence>
<dbReference type="Pfam" id="PF07704">
    <property type="entry name" value="PSK_trans_fac"/>
    <property type="match status" value="1"/>
</dbReference>
<dbReference type="AlphaFoldDB" id="A0A8H8X0X1"/>
<accession>A0A8H8X0X1</accession>
<reference evidence="2" key="1">
    <citation type="submission" date="2020-11" db="EMBL/GenBank/DDBJ databases">
        <title>Complete genome sequence of a novel pathogenic Methylobacterium strain isolated from rice in Vietnam.</title>
        <authorList>
            <person name="Lai K."/>
            <person name="Okazaki S."/>
            <person name="Higashi K."/>
            <person name="Mori H."/>
            <person name="Toyoda A."/>
            <person name="Kurokawa K."/>
        </authorList>
    </citation>
    <scope>NUCLEOTIDE SEQUENCE</scope>
    <source>
        <strain evidence="2">VL1</strain>
        <plasmid evidence="2">pVL1_1</plasmid>
    </source>
</reference>
<dbReference type="InterPro" id="IPR011660">
    <property type="entry name" value="VapB-like"/>
</dbReference>
<dbReference type="KEGG" id="mind:mvi_61300"/>
<keyword evidence="2" id="KW-0614">Plasmid</keyword>
<dbReference type="EMBL" id="AP024146">
    <property type="protein sequence ID" value="BCM87669.1"/>
    <property type="molecule type" value="Genomic_DNA"/>
</dbReference>
<dbReference type="RefSeq" id="WP_244749115.1">
    <property type="nucleotide sequence ID" value="NZ_AP024146.1"/>
</dbReference>
<name>A0A8H8X0X1_9HYPH</name>
<evidence type="ECO:0000256" key="1">
    <source>
        <dbReference type="SAM" id="MobiDB-lite"/>
    </source>
</evidence>
<protein>
    <recommendedName>
        <fullName evidence="4">Transcription factor</fullName>
    </recommendedName>
</protein>
<dbReference type="Proteomes" id="UP000663508">
    <property type="component" value="Plasmid pVL1_1"/>
</dbReference>
<evidence type="ECO:0008006" key="4">
    <source>
        <dbReference type="Google" id="ProtNLM"/>
    </source>
</evidence>
<gene>
    <name evidence="2" type="ORF">mvi_61300</name>
</gene>
<evidence type="ECO:0000313" key="3">
    <source>
        <dbReference type="Proteomes" id="UP000663508"/>
    </source>
</evidence>
<feature type="region of interest" description="Disordered" evidence="1">
    <location>
        <begin position="113"/>
        <end position="135"/>
    </location>
</feature>
<organism evidence="2 3">
    <name type="scientific">Methylobacterium indicum</name>
    <dbReference type="NCBI Taxonomy" id="1775910"/>
    <lineage>
        <taxon>Bacteria</taxon>
        <taxon>Pseudomonadati</taxon>
        <taxon>Pseudomonadota</taxon>
        <taxon>Alphaproteobacteria</taxon>
        <taxon>Hyphomicrobiales</taxon>
        <taxon>Methylobacteriaceae</taxon>
        <taxon>Methylobacterium</taxon>
    </lineage>
</organism>
<geneLocation type="plasmid" evidence="2 3">
    <name>pVL1_1</name>
</geneLocation>
<proteinExistence type="predicted"/>
<feature type="compositionally biased region" description="Basic and acidic residues" evidence="1">
    <location>
        <begin position="113"/>
        <end position="128"/>
    </location>
</feature>
<evidence type="ECO:0000313" key="2">
    <source>
        <dbReference type="EMBL" id="BCM87669.1"/>
    </source>
</evidence>